<evidence type="ECO:0000256" key="1">
    <source>
        <dbReference type="ARBA" id="ARBA00022741"/>
    </source>
</evidence>
<keyword evidence="3" id="KW-0238">DNA-binding</keyword>
<dbReference type="SMART" id="SM00534">
    <property type="entry name" value="MUTSac"/>
    <property type="match status" value="1"/>
</dbReference>
<dbReference type="PANTHER" id="PTHR11361:SF99">
    <property type="entry name" value="DNA MISMATCH REPAIR PROTEIN"/>
    <property type="match status" value="1"/>
</dbReference>
<feature type="transmembrane region" description="Helical" evidence="4">
    <location>
        <begin position="80"/>
        <end position="100"/>
    </location>
</feature>
<proteinExistence type="predicted"/>
<dbReference type="Pfam" id="PF05192">
    <property type="entry name" value="MutS_III"/>
    <property type="match status" value="1"/>
</dbReference>
<keyword evidence="1" id="KW-0547">Nucleotide-binding</keyword>
<evidence type="ECO:0000313" key="6">
    <source>
        <dbReference type="EMBL" id="KKB45557.1"/>
    </source>
</evidence>
<evidence type="ECO:0000256" key="3">
    <source>
        <dbReference type="ARBA" id="ARBA00023125"/>
    </source>
</evidence>
<dbReference type="Gene3D" id="1.10.1420.10">
    <property type="match status" value="1"/>
</dbReference>
<dbReference type="HOGENOM" id="CLU_030717_0_0_10"/>
<accession>A0A0F5IKC3</accession>
<feature type="transmembrane region" description="Helical" evidence="4">
    <location>
        <begin position="54"/>
        <end position="74"/>
    </location>
</feature>
<dbReference type="GO" id="GO:0030983">
    <property type="term" value="F:mismatched DNA binding"/>
    <property type="evidence" value="ECO:0007669"/>
    <property type="project" value="InterPro"/>
</dbReference>
<dbReference type="STRING" id="927665.HMPREF1535_04841"/>
<evidence type="ECO:0000259" key="5">
    <source>
        <dbReference type="SMART" id="SM00534"/>
    </source>
</evidence>
<keyword evidence="4" id="KW-0812">Transmembrane</keyword>
<dbReference type="InterPro" id="IPR036187">
    <property type="entry name" value="DNA_mismatch_repair_MutS_sf"/>
</dbReference>
<feature type="transmembrane region" description="Helical" evidence="4">
    <location>
        <begin position="6"/>
        <end position="27"/>
    </location>
</feature>
<dbReference type="GO" id="GO:0005524">
    <property type="term" value="F:ATP binding"/>
    <property type="evidence" value="ECO:0007669"/>
    <property type="project" value="UniProtKB-KW"/>
</dbReference>
<dbReference type="SUPFAM" id="SSF52540">
    <property type="entry name" value="P-loop containing nucleoside triphosphate hydrolases"/>
    <property type="match status" value="1"/>
</dbReference>
<organism evidence="6 7">
    <name type="scientific">Parabacteroides goldsteinii DSM 19448 = WAL 12034</name>
    <dbReference type="NCBI Taxonomy" id="927665"/>
    <lineage>
        <taxon>Bacteria</taxon>
        <taxon>Pseudomonadati</taxon>
        <taxon>Bacteroidota</taxon>
        <taxon>Bacteroidia</taxon>
        <taxon>Bacteroidales</taxon>
        <taxon>Tannerellaceae</taxon>
        <taxon>Parabacteroides</taxon>
    </lineage>
</organism>
<dbReference type="PATRIC" id="fig|927665.4.peg.4966"/>
<dbReference type="InterPro" id="IPR045076">
    <property type="entry name" value="MutS"/>
</dbReference>
<dbReference type="GO" id="GO:0006298">
    <property type="term" value="P:mismatch repair"/>
    <property type="evidence" value="ECO:0007669"/>
    <property type="project" value="InterPro"/>
</dbReference>
<dbReference type="SUPFAM" id="SSF48334">
    <property type="entry name" value="DNA repair protein MutS, domain III"/>
    <property type="match status" value="1"/>
</dbReference>
<feature type="transmembrane region" description="Helical" evidence="4">
    <location>
        <begin position="239"/>
        <end position="256"/>
    </location>
</feature>
<dbReference type="Gene3D" id="3.40.50.300">
    <property type="entry name" value="P-loop containing nucleotide triphosphate hydrolases"/>
    <property type="match status" value="1"/>
</dbReference>
<dbReference type="Proteomes" id="UP000033047">
    <property type="component" value="Unassembled WGS sequence"/>
</dbReference>
<evidence type="ECO:0000256" key="4">
    <source>
        <dbReference type="SAM" id="Phobius"/>
    </source>
</evidence>
<keyword evidence="4" id="KW-0472">Membrane</keyword>
<protein>
    <recommendedName>
        <fullName evidence="5">DNA mismatch repair proteins mutS family domain-containing protein</fullName>
    </recommendedName>
</protein>
<dbReference type="EMBL" id="AQHV01000028">
    <property type="protein sequence ID" value="KKB45557.1"/>
    <property type="molecule type" value="Genomic_DNA"/>
</dbReference>
<evidence type="ECO:0000256" key="2">
    <source>
        <dbReference type="ARBA" id="ARBA00022840"/>
    </source>
</evidence>
<dbReference type="InterPro" id="IPR027417">
    <property type="entry name" value="P-loop_NTPase"/>
</dbReference>
<dbReference type="CDD" id="cd03283">
    <property type="entry name" value="ABC_MutS-like"/>
    <property type="match status" value="1"/>
</dbReference>
<feature type="transmembrane region" description="Helical" evidence="4">
    <location>
        <begin position="262"/>
        <end position="281"/>
    </location>
</feature>
<gene>
    <name evidence="6" type="ORF">HMPREF1535_04841</name>
</gene>
<dbReference type="AlphaFoldDB" id="A0A0F5IKC3"/>
<reference evidence="6 7" key="1">
    <citation type="submission" date="2013-04" db="EMBL/GenBank/DDBJ databases">
        <title>The Genome Sequence of Parabacteroides goldsteinii DSM 19448.</title>
        <authorList>
            <consortium name="The Broad Institute Genomics Platform"/>
            <person name="Earl A."/>
            <person name="Ward D."/>
            <person name="Feldgarden M."/>
            <person name="Gevers D."/>
            <person name="Martens E."/>
            <person name="Sakamoto M."/>
            <person name="Benno Y."/>
            <person name="Song Y."/>
            <person name="Liu C."/>
            <person name="Lee J."/>
            <person name="Bolanos M."/>
            <person name="Vaisanen M.L."/>
            <person name="Finegold S.M."/>
            <person name="Walker B."/>
            <person name="Young S."/>
            <person name="Zeng Q."/>
            <person name="Gargeya S."/>
            <person name="Fitzgerald M."/>
            <person name="Haas B."/>
            <person name="Abouelleil A."/>
            <person name="Allen A.W."/>
            <person name="Alvarado L."/>
            <person name="Arachchi H.M."/>
            <person name="Berlin A.M."/>
            <person name="Chapman S.B."/>
            <person name="Gainer-Dewar J."/>
            <person name="Goldberg J."/>
            <person name="Griggs A."/>
            <person name="Gujja S."/>
            <person name="Hansen M."/>
            <person name="Howarth C."/>
            <person name="Imamovic A."/>
            <person name="Ireland A."/>
            <person name="Larimer J."/>
            <person name="McCowan C."/>
            <person name="Murphy C."/>
            <person name="Pearson M."/>
            <person name="Poon T.W."/>
            <person name="Priest M."/>
            <person name="Roberts A."/>
            <person name="Saif S."/>
            <person name="Shea T."/>
            <person name="Sisk P."/>
            <person name="Sykes S."/>
            <person name="Wortman J."/>
            <person name="Nusbaum C."/>
            <person name="Birren B."/>
        </authorList>
    </citation>
    <scope>NUCLEOTIDE SEQUENCE [LARGE SCALE GENOMIC DNA]</scope>
    <source>
        <strain evidence="6 7">DSM 19448</strain>
    </source>
</reference>
<name>A0A0F5IKC3_9BACT</name>
<comment type="caution">
    <text evidence="6">The sequence shown here is derived from an EMBL/GenBank/DDBJ whole genome shotgun (WGS) entry which is preliminary data.</text>
</comment>
<keyword evidence="4" id="KW-1133">Transmembrane helix</keyword>
<dbReference type="InterPro" id="IPR000432">
    <property type="entry name" value="DNA_mismatch_repair_MutS_C"/>
</dbReference>
<keyword evidence="2" id="KW-0067">ATP-binding</keyword>
<sequence>MNYGQFSYLFFINNQILTGMFIFYIFARMEKVYQYYRDTIAAYTRRSDGLRKKMHLIGTIRLLLVAGLIAAIWFLKAENWMVLGGAILLFIIPFIGLMVYHTFLSSQKSYADALSALCNNELKGLDYDFSAFDGAPEKSSADHSFSLDLDLFGNRSIFQSINRTVTSMGKERLADWFINPLTDKEKILKRQEAIRELSEMTQLRQHFYVTGVLSPGNKGDVNTLNALTDHKPAFINSQLWKILIWLIPAIWVILIAGASSGIISFTGISIFFAISFLISYIRGKQITELHNSVNKMEKILYTYSSLIKSIEGDLFKSTELAAISNQFNGTDGTASKALKKLSRSIGALDQRGSMMGFIMNIFILRDTRTAIRLERWIQIHAEDIPRWFDALAEFDAYSSLGGFAFNHTGYIYPEIADSYFKMSGKALGHPLLRRDACVRNDISIEKSPWFLIITGANMAGKSTYLRTVGVNYLLACIGAPVYADSLTVYPAKMVTSLRTSDSLVSNESYFFAELKRLKMIIDRLQQGEKLFIILDEILKGTNSIDKQKGSIALMKQLVAYQTCGIIATHDLALGELENEFPNQIKNYRFEADITNEELTFSYLLREGVAQNMNACFLMKKMGITV</sequence>
<dbReference type="GO" id="GO:0005829">
    <property type="term" value="C:cytosol"/>
    <property type="evidence" value="ECO:0007669"/>
    <property type="project" value="TreeGrafter"/>
</dbReference>
<dbReference type="InterPro" id="IPR007696">
    <property type="entry name" value="DNA_mismatch_repair_MutS_core"/>
</dbReference>
<dbReference type="GO" id="GO:0140664">
    <property type="term" value="F:ATP-dependent DNA damage sensor activity"/>
    <property type="evidence" value="ECO:0007669"/>
    <property type="project" value="InterPro"/>
</dbReference>
<dbReference type="PANTHER" id="PTHR11361">
    <property type="entry name" value="DNA MISMATCH REPAIR PROTEIN MUTS FAMILY MEMBER"/>
    <property type="match status" value="1"/>
</dbReference>
<dbReference type="Pfam" id="PF00488">
    <property type="entry name" value="MutS_V"/>
    <property type="match status" value="1"/>
</dbReference>
<dbReference type="FunFam" id="3.40.50.300:FF:001552">
    <property type="entry name" value="Mismatch repair ATPase (MutS family)"/>
    <property type="match status" value="1"/>
</dbReference>
<feature type="domain" description="DNA mismatch repair proteins mutS family" evidence="5">
    <location>
        <begin position="448"/>
        <end position="624"/>
    </location>
</feature>
<evidence type="ECO:0000313" key="7">
    <source>
        <dbReference type="Proteomes" id="UP000033047"/>
    </source>
</evidence>